<sequence>MSRRNKKRSRRRRKKPLNDIQPGPSKSSAQDEPIKSVSHHLSKIGTNPTLAFILGGNEDLSDDSDWDENFSLENTLMPLNEVFLNDKHNSKHFNKGFDNNTALHEVNTKWEAFYSSVKIRQRNVKVHFATDDILVDVREADDIDRKSPWEQAAVDRLRFQRRITDTEEILSAVLLRKKLNPMEHE</sequence>
<reference evidence="3" key="1">
    <citation type="submission" date="2017-08" db="EMBL/GenBank/DDBJ databases">
        <title>Analysis of African Swine Fever Virus immunogenes.</title>
        <authorList>
            <person name="Shkalikova M."/>
            <person name="Titov I."/>
            <person name="Burmakina G."/>
            <person name="Mima K."/>
            <person name="Malogolovkin A."/>
        </authorList>
    </citation>
    <scope>NUCLEOTIDE SEQUENCE</scope>
    <source>
        <strain evidence="3">TS-7/27-230</strain>
        <strain evidence="2">TS7</strain>
    </source>
</reference>
<organism evidence="3">
    <name type="scientific">African swine fever virus</name>
    <name type="common">ASFV</name>
    <dbReference type="NCBI Taxonomy" id="10497"/>
    <lineage>
        <taxon>Viruses</taxon>
        <taxon>Varidnaviria</taxon>
        <taxon>Bamfordvirae</taxon>
        <taxon>Nucleocytoviricota</taxon>
        <taxon>Pokkesviricetes</taxon>
        <taxon>Asfuvirales</taxon>
        <taxon>Asfarviridae</taxon>
        <taxon>Asfivirus</taxon>
        <taxon>Asfivirus haemorrhagiae</taxon>
    </lineage>
</organism>
<proteinExistence type="predicted"/>
<organismHost>
    <name type="scientific">Potamochoerus larvatus</name>
    <name type="common">Bushpig</name>
    <dbReference type="NCBI Taxonomy" id="273792"/>
</organismHost>
<gene>
    <name evidence="3" type="primary">DP71L</name>
</gene>
<organismHost>
    <name type="scientific">Phacochoerus aethiopicus</name>
    <name type="common">Warthog</name>
    <dbReference type="NCBI Taxonomy" id="85517"/>
</organismHost>
<organismHost>
    <name type="scientific">Ornithodoros</name>
    <name type="common">relapsing fever ticks</name>
    <dbReference type="NCBI Taxonomy" id="6937"/>
</organismHost>
<dbReference type="EMBL" id="MF589632">
    <property type="protein sequence ID" value="AWF94067.1"/>
    <property type="molecule type" value="Genomic_DNA"/>
</dbReference>
<feature type="compositionally biased region" description="Basic residues" evidence="1">
    <location>
        <begin position="1"/>
        <end position="15"/>
    </location>
</feature>
<accession>A0A2S1KM45</accession>
<dbReference type="EMBL" id="MF589633">
    <property type="protein sequence ID" value="AWF94068.1"/>
    <property type="molecule type" value="Genomic_DNA"/>
</dbReference>
<feature type="region of interest" description="Disordered" evidence="1">
    <location>
        <begin position="1"/>
        <end position="38"/>
    </location>
</feature>
<protein>
    <submittedName>
        <fullName evidence="3">DP71L</fullName>
    </submittedName>
</protein>
<organismHost>
    <name type="scientific">Phacochoerus africanus</name>
    <name type="common">Warthog</name>
    <dbReference type="NCBI Taxonomy" id="41426"/>
</organismHost>
<evidence type="ECO:0000313" key="3">
    <source>
        <dbReference type="EMBL" id="AWF94068.1"/>
    </source>
</evidence>
<organismHost>
    <name type="scientific">Sus scrofa</name>
    <name type="common">Pig</name>
    <dbReference type="NCBI Taxonomy" id="9823"/>
</organismHost>
<evidence type="ECO:0000313" key="2">
    <source>
        <dbReference type="EMBL" id="AWF94067.1"/>
    </source>
</evidence>
<evidence type="ECO:0000256" key="1">
    <source>
        <dbReference type="SAM" id="MobiDB-lite"/>
    </source>
</evidence>
<organismHost>
    <name type="scientific">Ornithodoros moubata</name>
    <name type="common">Soft tick</name>
    <name type="synonym">Argasid tick</name>
    <dbReference type="NCBI Taxonomy" id="6938"/>
</organismHost>
<name>A0A2S1KM45_ASF</name>